<dbReference type="PROSITE" id="PS50885">
    <property type="entry name" value="HAMP"/>
    <property type="match status" value="2"/>
</dbReference>
<dbReference type="InterPro" id="IPR004089">
    <property type="entry name" value="MCPsignal_dom"/>
</dbReference>
<feature type="transmembrane region" description="Helical" evidence="9">
    <location>
        <begin position="284"/>
        <end position="304"/>
    </location>
</feature>
<accession>A0ABN5AQK9</accession>
<dbReference type="SUPFAM" id="SSF103190">
    <property type="entry name" value="Sensory domain-like"/>
    <property type="match status" value="1"/>
</dbReference>
<proteinExistence type="inferred from homology"/>
<dbReference type="EMBL" id="CP022133">
    <property type="protein sequence ID" value="ASG65585.1"/>
    <property type="molecule type" value="Genomic_DNA"/>
</dbReference>
<name>A0ABN5AQK9_9GAMM</name>
<comment type="subcellular location">
    <subcellularLocation>
        <location evidence="1">Cell inner membrane</location>
        <topology evidence="1">Multi-pass membrane protein</topology>
    </subcellularLocation>
</comment>
<evidence type="ECO:0000256" key="1">
    <source>
        <dbReference type="ARBA" id="ARBA00004429"/>
    </source>
</evidence>
<protein>
    <submittedName>
        <fullName evidence="13">Hemolysin activation protein</fullName>
    </submittedName>
</protein>
<comment type="similarity">
    <text evidence="7">Belongs to the methyl-accepting chemotaxis (MCP) protein family.</text>
</comment>
<evidence type="ECO:0000256" key="8">
    <source>
        <dbReference type="PROSITE-ProRule" id="PRU00284"/>
    </source>
</evidence>
<dbReference type="SUPFAM" id="SSF58104">
    <property type="entry name" value="Methyl-accepting chemotaxis protein (MCP) signaling domain"/>
    <property type="match status" value="1"/>
</dbReference>
<dbReference type="PANTHER" id="PTHR32089:SF119">
    <property type="entry name" value="METHYL-ACCEPTING CHEMOTAXIS PROTEIN CTPL"/>
    <property type="match status" value="1"/>
</dbReference>
<evidence type="ECO:0000259" key="11">
    <source>
        <dbReference type="PROSITE" id="PS50192"/>
    </source>
</evidence>
<keyword evidence="4 9" id="KW-1133">Transmembrane helix</keyword>
<feature type="domain" description="T-SNARE coiled-coil homology" evidence="11">
    <location>
        <begin position="561"/>
        <end position="613"/>
    </location>
</feature>
<dbReference type="PROSITE" id="PS50192">
    <property type="entry name" value="T_SNARE"/>
    <property type="match status" value="1"/>
</dbReference>
<dbReference type="Pfam" id="PF00672">
    <property type="entry name" value="HAMP"/>
    <property type="match status" value="1"/>
</dbReference>
<keyword evidence="5 9" id="KW-0472">Membrane</keyword>
<evidence type="ECO:0000256" key="3">
    <source>
        <dbReference type="ARBA" id="ARBA00022692"/>
    </source>
</evidence>
<feature type="domain" description="HAMP" evidence="12">
    <location>
        <begin position="305"/>
        <end position="359"/>
    </location>
</feature>
<evidence type="ECO:0000313" key="14">
    <source>
        <dbReference type="Proteomes" id="UP000197717"/>
    </source>
</evidence>
<keyword evidence="14" id="KW-1185">Reference proteome</keyword>
<dbReference type="CDD" id="cd11386">
    <property type="entry name" value="MCP_signal"/>
    <property type="match status" value="1"/>
</dbReference>
<keyword evidence="6 8" id="KW-0807">Transducer</keyword>
<evidence type="ECO:0000256" key="2">
    <source>
        <dbReference type="ARBA" id="ARBA00022519"/>
    </source>
</evidence>
<evidence type="ECO:0000259" key="10">
    <source>
        <dbReference type="PROSITE" id="PS50111"/>
    </source>
</evidence>
<evidence type="ECO:0000256" key="4">
    <source>
        <dbReference type="ARBA" id="ARBA00022989"/>
    </source>
</evidence>
<keyword evidence="2" id="KW-0997">Cell inner membrane</keyword>
<feature type="transmembrane region" description="Helical" evidence="9">
    <location>
        <begin position="12"/>
        <end position="32"/>
    </location>
</feature>
<dbReference type="Gene3D" id="1.10.287.950">
    <property type="entry name" value="Methyl-accepting chemotaxis protein"/>
    <property type="match status" value="1"/>
</dbReference>
<evidence type="ECO:0000256" key="9">
    <source>
        <dbReference type="SAM" id="Phobius"/>
    </source>
</evidence>
<dbReference type="Proteomes" id="UP000197717">
    <property type="component" value="Chromosome"/>
</dbReference>
<evidence type="ECO:0000256" key="7">
    <source>
        <dbReference type="ARBA" id="ARBA00029447"/>
    </source>
</evidence>
<dbReference type="CDD" id="cd06225">
    <property type="entry name" value="HAMP"/>
    <property type="match status" value="1"/>
</dbReference>
<dbReference type="SMART" id="SM00283">
    <property type="entry name" value="MA"/>
    <property type="match status" value="1"/>
</dbReference>
<dbReference type="Pfam" id="PF14827">
    <property type="entry name" value="dCache_3"/>
    <property type="match status" value="1"/>
</dbReference>
<evidence type="ECO:0000313" key="13">
    <source>
        <dbReference type="EMBL" id="ASG65585.1"/>
    </source>
</evidence>
<organism evidence="13 14">
    <name type="scientific">Idiomarina piscisalsi</name>
    <dbReference type="NCBI Taxonomy" id="1096243"/>
    <lineage>
        <taxon>Bacteria</taxon>
        <taxon>Pseudomonadati</taxon>
        <taxon>Pseudomonadota</taxon>
        <taxon>Gammaproteobacteria</taxon>
        <taxon>Alteromonadales</taxon>
        <taxon>Idiomarinaceae</taxon>
        <taxon>Idiomarina</taxon>
    </lineage>
</organism>
<feature type="domain" description="Methyl-accepting transducer" evidence="10">
    <location>
        <begin position="364"/>
        <end position="600"/>
    </location>
</feature>
<dbReference type="SMART" id="SM00304">
    <property type="entry name" value="HAMP"/>
    <property type="match status" value="2"/>
</dbReference>
<gene>
    <name evidence="13" type="ORF">CEW91_05295</name>
</gene>
<keyword evidence="3 9" id="KW-0812">Transmembrane</keyword>
<reference evidence="13 14" key="1">
    <citation type="submission" date="2017-06" db="EMBL/GenBank/DDBJ databases">
        <title>Complete genome sequence of Idiomarina piscisalsi strain 10PY1A isolated from soil of Soudi Arabia.</title>
        <authorList>
            <person name="Kim M.-C."/>
            <person name="Jung B.K."/>
            <person name="Budiyanto F."/>
            <person name="Nzila A."/>
            <person name="Shin J.-H."/>
        </authorList>
    </citation>
    <scope>NUCLEOTIDE SEQUENCE [LARGE SCALE GENOMIC DNA]</scope>
    <source>
        <strain evidence="13 14">10PY1A</strain>
    </source>
</reference>
<keyword evidence="2" id="KW-1003">Cell membrane</keyword>
<dbReference type="InterPro" id="IPR000727">
    <property type="entry name" value="T_SNARE_dom"/>
</dbReference>
<dbReference type="InterPro" id="IPR029151">
    <property type="entry name" value="Sensor-like_sf"/>
</dbReference>
<dbReference type="PANTHER" id="PTHR32089">
    <property type="entry name" value="METHYL-ACCEPTING CHEMOTAXIS PROTEIN MCPB"/>
    <property type="match status" value="1"/>
</dbReference>
<evidence type="ECO:0000256" key="6">
    <source>
        <dbReference type="ARBA" id="ARBA00023224"/>
    </source>
</evidence>
<dbReference type="Pfam" id="PF00015">
    <property type="entry name" value="MCPsignal"/>
    <property type="match status" value="1"/>
</dbReference>
<dbReference type="InterPro" id="IPR029150">
    <property type="entry name" value="dCache_3"/>
</dbReference>
<sequence>MFRNINIGTRLAVGFGVVVTVIIVAMSVFYLVNSNSVIREAEQRELENLYQAARSQIDTRARFAEGMSAIVALHPDTAETLAQGDREGLINTYSGIYDVLHEDYGIAQFQFHTPPARSFLRLHRLEKYGDDLTSLRPTIVAVNETKQPVKGLDGGVAGIGIRGLYPINSQGQHRGSIEFGLNLGDAFAELFTEDYGAKLAIHGVQGSKTNVLASTINGKTLVNGESVMQAWRGDEKIGYNEIGDTPYATYTRVIDDFSGNPIAVLEIAMNREYYADSIASTRTFVIVLAIVGIAVSLLIASWLAKSIVSPLRTTVRNLNDIAEGEGDLTRRLDTEGSDELSELAESYNRFVSKIQDLVKEVTDAAIQMATATDELNAIAGETKQGVRQQRDELNQVATAVNEMATSIQEIARNTNSAATNAEQTSETASIGKKTVESCVQRINQLADDVEQAATGMTELENNSGAIASVLEVIRNIAEQTNLLALNAAIESARAGEAGRGFAVVADEVRTLAQKTQTSTVEIEKIIDSIVNSTKDLGQVMQGNQQKSSEAVTEGDNTVVALEQIMASVASIKDTNTQVATAVEEQSSVAEEINASVTRINDIAESSDHSVEQTVVASGQLAETANTLRTLVSRFKV</sequence>
<dbReference type="RefSeq" id="WP_088767991.1">
    <property type="nucleotide sequence ID" value="NZ_CP022133.1"/>
</dbReference>
<dbReference type="InterPro" id="IPR003660">
    <property type="entry name" value="HAMP_dom"/>
</dbReference>
<evidence type="ECO:0000256" key="5">
    <source>
        <dbReference type="ARBA" id="ARBA00023136"/>
    </source>
</evidence>
<dbReference type="PROSITE" id="PS50111">
    <property type="entry name" value="CHEMOTAXIS_TRANSDUC_2"/>
    <property type="match status" value="1"/>
</dbReference>
<feature type="domain" description="HAMP" evidence="12">
    <location>
        <begin position="390"/>
        <end position="412"/>
    </location>
</feature>
<evidence type="ECO:0000259" key="12">
    <source>
        <dbReference type="PROSITE" id="PS50885"/>
    </source>
</evidence>